<dbReference type="AlphaFoldDB" id="A0AAP9EA41"/>
<comment type="subcellular location">
    <subcellularLocation>
        <location evidence="1">Periplasm</location>
    </subcellularLocation>
</comment>
<dbReference type="Pfam" id="PF01547">
    <property type="entry name" value="SBP_bac_1"/>
    <property type="match status" value="1"/>
</dbReference>
<feature type="signal peptide" evidence="5">
    <location>
        <begin position="1"/>
        <end position="25"/>
    </location>
</feature>
<proteinExistence type="inferred from homology"/>
<keyword evidence="5" id="KW-0732">Signal</keyword>
<geneLocation type="plasmid" evidence="7">
    <name>pat</name>
</geneLocation>
<dbReference type="InterPro" id="IPR006059">
    <property type="entry name" value="SBP"/>
</dbReference>
<dbReference type="Proteomes" id="UP000222296">
    <property type="component" value="Plasmid pAt"/>
</dbReference>
<sequence>MFDSRIKYMMSALAGVCMMAGSAAADQLPEFWHYMGTGGEYDGVKGMIEAVNKQNPSAPVTERAVPGNAPGLRQQIQVAVMGGTPPLAYQFNMGWDLVEVAETGRVLPIDDVWQKIDGDKAFPASLRNVVSFGGHHYAIPLAISVISDVYYNKKMFADLGLKPPASWEDWQEICKKVEAAGKACLSHNAGFPWGLYNMYSVIISDLGIDGYWKLARGELAFNGPEMRGVFEHYGELFGKHYIKNWTGNTAWSDGADVLMRGDAAMLMAGSWMAGYMKTRGWKPGEDFDFFSAPGVKGYTIFQMDTAVALKGDREEQARTLMASLASPEAQAALNAPKGSIAGNINTPKSIYDTLATRQVDDFIGTTGKTAVPNLLVLQPVDFRVTLGSQIERFAANPTKEALETAVETLEKERQKLIATKSFYPWQP</sequence>
<keyword evidence="3" id="KW-0813">Transport</keyword>
<evidence type="ECO:0000256" key="4">
    <source>
        <dbReference type="ARBA" id="ARBA00022764"/>
    </source>
</evidence>
<keyword evidence="4" id="KW-0574">Periplasm</keyword>
<dbReference type="PANTHER" id="PTHR43649:SF29">
    <property type="entry name" value="OSMOPROTECTIVE COMPOUNDS-BINDING PROTEIN GGTB"/>
    <property type="match status" value="1"/>
</dbReference>
<organism evidence="6 7">
    <name type="scientific">Agrobacterium tumefaciens</name>
    <dbReference type="NCBI Taxonomy" id="358"/>
    <lineage>
        <taxon>Bacteria</taxon>
        <taxon>Pseudomonadati</taxon>
        <taxon>Pseudomonadota</taxon>
        <taxon>Alphaproteobacteria</taxon>
        <taxon>Hyphomicrobiales</taxon>
        <taxon>Rhizobiaceae</taxon>
        <taxon>Rhizobium/Agrobacterium group</taxon>
        <taxon>Agrobacterium</taxon>
        <taxon>Agrobacterium tumefaciens complex</taxon>
    </lineage>
</organism>
<evidence type="ECO:0000256" key="3">
    <source>
        <dbReference type="ARBA" id="ARBA00022448"/>
    </source>
</evidence>
<evidence type="ECO:0000313" key="7">
    <source>
        <dbReference type="Proteomes" id="UP000222296"/>
    </source>
</evidence>
<dbReference type="InterPro" id="IPR050490">
    <property type="entry name" value="Bact_solute-bd_prot1"/>
</dbReference>
<evidence type="ECO:0000256" key="2">
    <source>
        <dbReference type="ARBA" id="ARBA00008520"/>
    </source>
</evidence>
<keyword evidence="6" id="KW-0614">Plasmid</keyword>
<accession>A0AAP9EA41</accession>
<evidence type="ECO:0000313" key="6">
    <source>
        <dbReference type="EMBL" id="QDY97596.1"/>
    </source>
</evidence>
<comment type="similarity">
    <text evidence="2">Belongs to the bacterial solute-binding protein 1 family.</text>
</comment>
<protein>
    <submittedName>
        <fullName evidence="6">Carbohydrate ABC transporter substrate-binding protein</fullName>
    </submittedName>
</protein>
<dbReference type="Gene3D" id="3.40.190.10">
    <property type="entry name" value="Periplasmic binding protein-like II"/>
    <property type="match status" value="2"/>
</dbReference>
<dbReference type="PANTHER" id="PTHR43649">
    <property type="entry name" value="ARABINOSE-BINDING PROTEIN-RELATED"/>
    <property type="match status" value="1"/>
</dbReference>
<reference evidence="6 7" key="1">
    <citation type="journal article" date="2017" name="Genome Announc.">
        <title>Draft Genome Sequence of Agrobacterium tumefaciens Biovar 1 Strain 186, Isolated from Walnut.</title>
        <authorList>
            <person name="Poret-Peterson A.T."/>
            <person name="Bhatnagar S."/>
            <person name="McClean A.E."/>
            <person name="Kluepfel D.A."/>
        </authorList>
    </citation>
    <scope>NUCLEOTIDE SEQUENCE [LARGE SCALE GENOMIC DNA]</scope>
    <source>
        <strain evidence="6 7">186</strain>
    </source>
</reference>
<evidence type="ECO:0000256" key="1">
    <source>
        <dbReference type="ARBA" id="ARBA00004418"/>
    </source>
</evidence>
<evidence type="ECO:0000256" key="5">
    <source>
        <dbReference type="SAM" id="SignalP"/>
    </source>
</evidence>
<dbReference type="SUPFAM" id="SSF53850">
    <property type="entry name" value="Periplasmic binding protein-like II"/>
    <property type="match status" value="1"/>
</dbReference>
<dbReference type="GO" id="GO:0042597">
    <property type="term" value="C:periplasmic space"/>
    <property type="evidence" value="ECO:0007669"/>
    <property type="project" value="UniProtKB-SubCell"/>
</dbReference>
<gene>
    <name evidence="6" type="ORF">CG010_025880</name>
</gene>
<name>A0AAP9EA41_AGRTU</name>
<dbReference type="RefSeq" id="WP_099086537.1">
    <property type="nucleotide sequence ID" value="NZ_CP042276.1"/>
</dbReference>
<dbReference type="EMBL" id="CP042276">
    <property type="protein sequence ID" value="QDY97596.1"/>
    <property type="molecule type" value="Genomic_DNA"/>
</dbReference>
<feature type="chain" id="PRO_5042980611" evidence="5">
    <location>
        <begin position="26"/>
        <end position="427"/>
    </location>
</feature>